<sequence>MLSMLFLTRGPRCGSLARFSGGRFQQQRLGGVVLSRSVGSSAPESQDAETKPPLLDRVVIKLNDSIKKHPGETLAVLFASDIGSIGAMYGVLSVSGIEFSPEFALAFAASRPFRRFRLPLDLAVAAGVSKVFPAFSKVRLSDLAGALPNRPGPTKMPDSGMIAKAMNKAKDVIDNYGAAYMMGSRLAGVSVVCALYALIKQGVDLMPILASLGIDSVGEAMGSYAAAVVFSSLFYPATLGVSGYIVPVVAKLRRTVMP</sequence>
<feature type="transmembrane region" description="Helical" evidence="1">
    <location>
        <begin position="178"/>
        <end position="199"/>
    </location>
</feature>
<dbReference type="EnsemblProtists" id="Phyra77859">
    <property type="protein sequence ID" value="Phyra77859"/>
    <property type="gene ID" value="Phyra77859"/>
</dbReference>
<evidence type="ECO:0008006" key="4">
    <source>
        <dbReference type="Google" id="ProtNLM"/>
    </source>
</evidence>
<evidence type="ECO:0000313" key="3">
    <source>
        <dbReference type="Proteomes" id="UP000005238"/>
    </source>
</evidence>
<proteinExistence type="predicted"/>
<keyword evidence="1" id="KW-0812">Transmembrane</keyword>
<organism evidence="2 3">
    <name type="scientific">Phytophthora ramorum</name>
    <name type="common">Sudden oak death agent</name>
    <dbReference type="NCBI Taxonomy" id="164328"/>
    <lineage>
        <taxon>Eukaryota</taxon>
        <taxon>Sar</taxon>
        <taxon>Stramenopiles</taxon>
        <taxon>Oomycota</taxon>
        <taxon>Peronosporomycetes</taxon>
        <taxon>Peronosporales</taxon>
        <taxon>Peronosporaceae</taxon>
        <taxon>Phytophthora</taxon>
    </lineage>
</organism>
<dbReference type="OMA" id="MRCSINS"/>
<reference evidence="2" key="2">
    <citation type="submission" date="2015-06" db="UniProtKB">
        <authorList>
            <consortium name="EnsemblProtists"/>
        </authorList>
    </citation>
    <scope>IDENTIFICATION</scope>
    <source>
        <strain evidence="2">Pr102</strain>
    </source>
</reference>
<keyword evidence="3" id="KW-1185">Reference proteome</keyword>
<keyword evidence="1" id="KW-1133">Transmembrane helix</keyword>
<dbReference type="EMBL" id="DS566024">
    <property type="status" value="NOT_ANNOTATED_CDS"/>
    <property type="molecule type" value="Genomic_DNA"/>
</dbReference>
<protein>
    <recommendedName>
        <fullName evidence="4">DUF1279 domain-containing protein</fullName>
    </recommendedName>
</protein>
<evidence type="ECO:0000256" key="1">
    <source>
        <dbReference type="SAM" id="Phobius"/>
    </source>
</evidence>
<feature type="transmembrane region" description="Helical" evidence="1">
    <location>
        <begin position="224"/>
        <end position="250"/>
    </location>
</feature>
<keyword evidence="1" id="KW-0472">Membrane</keyword>
<dbReference type="InParanoid" id="H3GMU0"/>
<dbReference type="HOGENOM" id="CLU_1079576_0_0_1"/>
<accession>H3GMU0</accession>
<dbReference type="RefSeq" id="XP_067746612.1">
    <property type="nucleotide sequence ID" value="XM_067890032.1"/>
</dbReference>
<dbReference type="eggNOG" id="ENOG502S2EE">
    <property type="taxonomic scope" value="Eukaryota"/>
</dbReference>
<dbReference type="OrthoDB" id="426386at2759"/>
<evidence type="ECO:0000313" key="2">
    <source>
        <dbReference type="EnsemblProtists" id="Phyra77859"/>
    </source>
</evidence>
<dbReference type="VEuPathDB" id="FungiDB:KRP22_4922"/>
<dbReference type="VEuPathDB" id="FungiDB:KRP23_5009"/>
<dbReference type="Proteomes" id="UP000005238">
    <property type="component" value="Unassembled WGS sequence"/>
</dbReference>
<name>H3GMU0_PHYRM</name>
<dbReference type="GeneID" id="94225848"/>
<dbReference type="AlphaFoldDB" id="H3GMU0"/>
<reference evidence="3" key="1">
    <citation type="journal article" date="2006" name="Science">
        <title>Phytophthora genome sequences uncover evolutionary origins and mechanisms of pathogenesis.</title>
        <authorList>
            <person name="Tyler B.M."/>
            <person name="Tripathy S."/>
            <person name="Zhang X."/>
            <person name="Dehal P."/>
            <person name="Jiang R.H."/>
            <person name="Aerts A."/>
            <person name="Arredondo F.D."/>
            <person name="Baxter L."/>
            <person name="Bensasson D."/>
            <person name="Beynon J.L."/>
            <person name="Chapman J."/>
            <person name="Damasceno C.M."/>
            <person name="Dorrance A.E."/>
            <person name="Dou D."/>
            <person name="Dickerman A.W."/>
            <person name="Dubchak I.L."/>
            <person name="Garbelotto M."/>
            <person name="Gijzen M."/>
            <person name="Gordon S.G."/>
            <person name="Govers F."/>
            <person name="Grunwald N.J."/>
            <person name="Huang W."/>
            <person name="Ivors K.L."/>
            <person name="Jones R.W."/>
            <person name="Kamoun S."/>
            <person name="Krampis K."/>
            <person name="Lamour K.H."/>
            <person name="Lee M.K."/>
            <person name="McDonald W.H."/>
            <person name="Medina M."/>
            <person name="Meijer H.J."/>
            <person name="Nordberg E.K."/>
            <person name="Maclean D.J."/>
            <person name="Ospina-Giraldo M.D."/>
            <person name="Morris P.F."/>
            <person name="Phuntumart V."/>
            <person name="Putnam N.H."/>
            <person name="Rash S."/>
            <person name="Rose J.K."/>
            <person name="Sakihama Y."/>
            <person name="Salamov A.A."/>
            <person name="Savidor A."/>
            <person name="Scheuring C.F."/>
            <person name="Smith B.M."/>
            <person name="Sobral B.W."/>
            <person name="Terry A."/>
            <person name="Torto-Alalibo T.A."/>
            <person name="Win J."/>
            <person name="Xu Z."/>
            <person name="Zhang H."/>
            <person name="Grigoriev I.V."/>
            <person name="Rokhsar D.S."/>
            <person name="Boore J.L."/>
        </authorList>
    </citation>
    <scope>NUCLEOTIDE SEQUENCE [LARGE SCALE GENOMIC DNA]</scope>
    <source>
        <strain evidence="3">Pr102</strain>
    </source>
</reference>